<evidence type="ECO:0000313" key="2">
    <source>
        <dbReference type="Proteomes" id="UP000886501"/>
    </source>
</evidence>
<accession>A0ACB6ZHK7</accession>
<gene>
    <name evidence="1" type="ORF">BDM02DRAFT_1993401</name>
</gene>
<reference evidence="1" key="2">
    <citation type="journal article" date="2020" name="Nat. Commun.">
        <title>Large-scale genome sequencing of mycorrhizal fungi provides insights into the early evolution of symbiotic traits.</title>
        <authorList>
            <person name="Miyauchi S."/>
            <person name="Kiss E."/>
            <person name="Kuo A."/>
            <person name="Drula E."/>
            <person name="Kohler A."/>
            <person name="Sanchez-Garcia M."/>
            <person name="Morin E."/>
            <person name="Andreopoulos B."/>
            <person name="Barry K.W."/>
            <person name="Bonito G."/>
            <person name="Buee M."/>
            <person name="Carver A."/>
            <person name="Chen C."/>
            <person name="Cichocki N."/>
            <person name="Clum A."/>
            <person name="Culley D."/>
            <person name="Crous P.W."/>
            <person name="Fauchery L."/>
            <person name="Girlanda M."/>
            <person name="Hayes R.D."/>
            <person name="Keri Z."/>
            <person name="LaButti K."/>
            <person name="Lipzen A."/>
            <person name="Lombard V."/>
            <person name="Magnuson J."/>
            <person name="Maillard F."/>
            <person name="Murat C."/>
            <person name="Nolan M."/>
            <person name="Ohm R.A."/>
            <person name="Pangilinan J."/>
            <person name="Pereira M.F."/>
            <person name="Perotto S."/>
            <person name="Peter M."/>
            <person name="Pfister S."/>
            <person name="Riley R."/>
            <person name="Sitrit Y."/>
            <person name="Stielow J.B."/>
            <person name="Szollosi G."/>
            <person name="Zifcakova L."/>
            <person name="Stursova M."/>
            <person name="Spatafora J.W."/>
            <person name="Tedersoo L."/>
            <person name="Vaario L.M."/>
            <person name="Yamada A."/>
            <person name="Yan M."/>
            <person name="Wang P."/>
            <person name="Xu J."/>
            <person name="Bruns T."/>
            <person name="Baldrian P."/>
            <person name="Vilgalys R."/>
            <person name="Dunand C."/>
            <person name="Henrissat B."/>
            <person name="Grigoriev I.V."/>
            <person name="Hibbett D."/>
            <person name="Nagy L.G."/>
            <person name="Martin F.M."/>
        </authorList>
    </citation>
    <scope>NUCLEOTIDE SEQUENCE</scope>
    <source>
        <strain evidence="1">P2</strain>
    </source>
</reference>
<keyword evidence="2" id="KW-1185">Reference proteome</keyword>
<evidence type="ECO:0000313" key="1">
    <source>
        <dbReference type="EMBL" id="KAF9649079.1"/>
    </source>
</evidence>
<protein>
    <submittedName>
        <fullName evidence="1">Uncharacterized protein</fullName>
    </submittedName>
</protein>
<dbReference type="EMBL" id="MU118003">
    <property type="protein sequence ID" value="KAF9649079.1"/>
    <property type="molecule type" value="Genomic_DNA"/>
</dbReference>
<reference evidence="1" key="1">
    <citation type="submission" date="2019-10" db="EMBL/GenBank/DDBJ databases">
        <authorList>
            <consortium name="DOE Joint Genome Institute"/>
            <person name="Kuo A."/>
            <person name="Miyauchi S."/>
            <person name="Kiss E."/>
            <person name="Drula E."/>
            <person name="Kohler A."/>
            <person name="Sanchez-Garcia M."/>
            <person name="Andreopoulos B."/>
            <person name="Barry K.W."/>
            <person name="Bonito G."/>
            <person name="Buee M."/>
            <person name="Carver A."/>
            <person name="Chen C."/>
            <person name="Cichocki N."/>
            <person name="Clum A."/>
            <person name="Culley D."/>
            <person name="Crous P.W."/>
            <person name="Fauchery L."/>
            <person name="Girlanda M."/>
            <person name="Hayes R."/>
            <person name="Keri Z."/>
            <person name="Labutti K."/>
            <person name="Lipzen A."/>
            <person name="Lombard V."/>
            <person name="Magnuson J."/>
            <person name="Maillard F."/>
            <person name="Morin E."/>
            <person name="Murat C."/>
            <person name="Nolan M."/>
            <person name="Ohm R."/>
            <person name="Pangilinan J."/>
            <person name="Pereira M."/>
            <person name="Perotto S."/>
            <person name="Peter M."/>
            <person name="Riley R."/>
            <person name="Sitrit Y."/>
            <person name="Stielow B."/>
            <person name="Szollosi G."/>
            <person name="Zifcakova L."/>
            <person name="Stursova M."/>
            <person name="Spatafora J.W."/>
            <person name="Tedersoo L."/>
            <person name="Vaario L.-M."/>
            <person name="Yamada A."/>
            <person name="Yan M."/>
            <person name="Wang P."/>
            <person name="Xu J."/>
            <person name="Bruns T."/>
            <person name="Baldrian P."/>
            <person name="Vilgalys R."/>
            <person name="Henrissat B."/>
            <person name="Grigoriev I.V."/>
            <person name="Hibbett D."/>
            <person name="Nagy L.G."/>
            <person name="Martin F.M."/>
        </authorList>
    </citation>
    <scope>NUCLEOTIDE SEQUENCE</scope>
    <source>
        <strain evidence="1">P2</strain>
    </source>
</reference>
<organism evidence="1 2">
    <name type="scientific">Thelephora ganbajun</name>
    <name type="common">Ganba fungus</name>
    <dbReference type="NCBI Taxonomy" id="370292"/>
    <lineage>
        <taxon>Eukaryota</taxon>
        <taxon>Fungi</taxon>
        <taxon>Dikarya</taxon>
        <taxon>Basidiomycota</taxon>
        <taxon>Agaricomycotina</taxon>
        <taxon>Agaricomycetes</taxon>
        <taxon>Thelephorales</taxon>
        <taxon>Thelephoraceae</taxon>
        <taxon>Thelephora</taxon>
    </lineage>
</organism>
<proteinExistence type="predicted"/>
<sequence length="269" mass="29743">MADSTRPCCKGQHLIEYRFPQDPGEVVTFGKSRLSSPSEATTNIPYVLGGFRPTDIPLGNSYTRFGFLSREFVHLFVLVSTVACGVYKTWSPPLIAYLHIPRLSRSRVSTTRSAQSIKAGRCNPVIVADGVFVEHCRMDSDLICSCWSNHQIKISICLASPREITVLGSGPNFTTSDLSLDCVAALAVYQRSLIFVTYLSPVNTSTFNRYPPLPSSLRRVTGHPLLLHPSRAGSCTPVDPIRPRWMRADGCSWFDMISSCVKAFNVHLA</sequence>
<comment type="caution">
    <text evidence="1">The sequence shown here is derived from an EMBL/GenBank/DDBJ whole genome shotgun (WGS) entry which is preliminary data.</text>
</comment>
<name>A0ACB6ZHK7_THEGA</name>
<dbReference type="Proteomes" id="UP000886501">
    <property type="component" value="Unassembled WGS sequence"/>
</dbReference>